<dbReference type="PANTHER" id="PTHR35007:SF3">
    <property type="entry name" value="POSSIBLE CONSERVED ALANINE RICH MEMBRANE PROTEIN"/>
    <property type="match status" value="1"/>
</dbReference>
<dbReference type="RefSeq" id="WP_203660941.1">
    <property type="nucleotide sequence ID" value="NZ_BAAAZM010000015.1"/>
</dbReference>
<evidence type="ECO:0000256" key="6">
    <source>
        <dbReference type="SAM" id="Phobius"/>
    </source>
</evidence>
<dbReference type="EMBL" id="BOMB01000026">
    <property type="protein sequence ID" value="GID13679.1"/>
    <property type="molecule type" value="Genomic_DNA"/>
</dbReference>
<dbReference type="InterPro" id="IPR018076">
    <property type="entry name" value="T2SS_GspF_dom"/>
</dbReference>
<dbReference type="Pfam" id="PF00482">
    <property type="entry name" value="T2SSF"/>
    <property type="match status" value="1"/>
</dbReference>
<evidence type="ECO:0000256" key="1">
    <source>
        <dbReference type="ARBA" id="ARBA00004651"/>
    </source>
</evidence>
<keyword evidence="5 6" id="KW-0472">Membrane</keyword>
<dbReference type="Proteomes" id="UP000612808">
    <property type="component" value="Unassembled WGS sequence"/>
</dbReference>
<dbReference type="PANTHER" id="PTHR35007">
    <property type="entry name" value="INTEGRAL MEMBRANE PROTEIN-RELATED"/>
    <property type="match status" value="1"/>
</dbReference>
<comment type="caution">
    <text evidence="8">The sequence shown here is derived from an EMBL/GenBank/DDBJ whole genome shotgun (WGS) entry which is preliminary data.</text>
</comment>
<accession>A0A8J3NFE2</accession>
<gene>
    <name evidence="8" type="ORF">Aru02nite_45680</name>
</gene>
<keyword evidence="4 6" id="KW-1133">Transmembrane helix</keyword>
<evidence type="ECO:0000256" key="4">
    <source>
        <dbReference type="ARBA" id="ARBA00022989"/>
    </source>
</evidence>
<feature type="transmembrane region" description="Helical" evidence="6">
    <location>
        <begin position="56"/>
        <end position="81"/>
    </location>
</feature>
<organism evidence="8 9">
    <name type="scientific">Actinocatenispora rupis</name>
    <dbReference type="NCBI Taxonomy" id="519421"/>
    <lineage>
        <taxon>Bacteria</taxon>
        <taxon>Bacillati</taxon>
        <taxon>Actinomycetota</taxon>
        <taxon>Actinomycetes</taxon>
        <taxon>Micromonosporales</taxon>
        <taxon>Micromonosporaceae</taxon>
        <taxon>Actinocatenispora</taxon>
    </lineage>
</organism>
<protein>
    <recommendedName>
        <fullName evidence="7">Type II secretion system protein GspF domain-containing protein</fullName>
    </recommendedName>
</protein>
<sequence length="243" mass="24789">MIGALLSAIPLAFVAVLLAVPSVHRASTRLTRLRLRPPTLRVRQGRRIVRLALPPLVGLAVAVVVSGWSGLVAGALAGVVVDQVLRRMVPRAVRELHARAGAELPFALDLLASSLRSGVPPGQAALAVGTALGGPLGARFDQAGRALILGGGATAAWSAFADVPGGKRLAAAAARGSESGAAQARALLRLAEDLRSARLSDMEANAHRAGVLVVLPLGLCFLPAFVIAGLIPVVASMLGRVLP</sequence>
<comment type="subcellular location">
    <subcellularLocation>
        <location evidence="1">Cell membrane</location>
        <topology evidence="1">Multi-pass membrane protein</topology>
    </subcellularLocation>
</comment>
<evidence type="ECO:0000256" key="3">
    <source>
        <dbReference type="ARBA" id="ARBA00022692"/>
    </source>
</evidence>
<evidence type="ECO:0000259" key="7">
    <source>
        <dbReference type="Pfam" id="PF00482"/>
    </source>
</evidence>
<keyword evidence="2" id="KW-1003">Cell membrane</keyword>
<name>A0A8J3NFE2_9ACTN</name>
<proteinExistence type="predicted"/>
<dbReference type="GO" id="GO:0005886">
    <property type="term" value="C:plasma membrane"/>
    <property type="evidence" value="ECO:0007669"/>
    <property type="project" value="UniProtKB-SubCell"/>
</dbReference>
<evidence type="ECO:0000313" key="9">
    <source>
        <dbReference type="Proteomes" id="UP000612808"/>
    </source>
</evidence>
<dbReference type="AlphaFoldDB" id="A0A8J3NFE2"/>
<evidence type="ECO:0000313" key="8">
    <source>
        <dbReference type="EMBL" id="GID13679.1"/>
    </source>
</evidence>
<evidence type="ECO:0000256" key="2">
    <source>
        <dbReference type="ARBA" id="ARBA00022475"/>
    </source>
</evidence>
<keyword evidence="3 6" id="KW-0812">Transmembrane</keyword>
<keyword evidence="9" id="KW-1185">Reference proteome</keyword>
<evidence type="ECO:0000256" key="5">
    <source>
        <dbReference type="ARBA" id="ARBA00023136"/>
    </source>
</evidence>
<feature type="domain" description="Type II secretion system protein GspF" evidence="7">
    <location>
        <begin position="108"/>
        <end position="229"/>
    </location>
</feature>
<feature type="transmembrane region" description="Helical" evidence="6">
    <location>
        <begin position="209"/>
        <end position="235"/>
    </location>
</feature>
<reference evidence="8" key="1">
    <citation type="submission" date="2021-01" db="EMBL/GenBank/DDBJ databases">
        <title>Whole genome shotgun sequence of Actinocatenispora rupis NBRC 107355.</title>
        <authorList>
            <person name="Komaki H."/>
            <person name="Tamura T."/>
        </authorList>
    </citation>
    <scope>NUCLEOTIDE SEQUENCE</scope>
    <source>
        <strain evidence="8">NBRC 107355</strain>
    </source>
</reference>